<dbReference type="RefSeq" id="WP_073301735.1">
    <property type="nucleotide sequence ID" value="NZ_JAQYFD010000086.1"/>
</dbReference>
<keyword evidence="1" id="KW-0472">Membrane</keyword>
<organism evidence="2 3">
    <name type="scientific">Fibrobacter intestinalis</name>
    <dbReference type="NCBI Taxonomy" id="28122"/>
    <lineage>
        <taxon>Bacteria</taxon>
        <taxon>Pseudomonadati</taxon>
        <taxon>Fibrobacterota</taxon>
        <taxon>Fibrobacteria</taxon>
        <taxon>Fibrobacterales</taxon>
        <taxon>Fibrobacteraceae</taxon>
        <taxon>Fibrobacter</taxon>
    </lineage>
</organism>
<keyword evidence="1" id="KW-0812">Transmembrane</keyword>
<protein>
    <submittedName>
        <fullName evidence="2">Uncharacterized protein</fullName>
    </submittedName>
</protein>
<evidence type="ECO:0000256" key="1">
    <source>
        <dbReference type="SAM" id="Phobius"/>
    </source>
</evidence>
<gene>
    <name evidence="2" type="ORF">SAMN05720469_101114</name>
</gene>
<dbReference type="EMBL" id="FRAW01000001">
    <property type="protein sequence ID" value="SHK11411.1"/>
    <property type="molecule type" value="Genomic_DNA"/>
</dbReference>
<sequence length="274" mass="32335">MNELMKIIVKGFGFALLVQSYSWAMEFLRPISAPYSSVATGTILELRDDVYSLDARLSTELAVCRQLSFYSDVSYRFFSYQWEILWRRQLHEMLDLQVNGFNESYLGMKWFPLEYVGVAANFRFFPGEGSQKERFPRWGLEPMAFYPISAFLYFGAAFGFYSFLERDNFQPGMEIGEKFSLVWKPFYKISTPNGLRISYVFLLRHRIQESKNLNMLPAYQKMDDEYSGFRMRVQIAYGLKSLPFEYGFAYEMNRGLFFGFETGHRMEFFLGTSW</sequence>
<keyword evidence="1" id="KW-1133">Transmembrane helix</keyword>
<keyword evidence="3" id="KW-1185">Reference proteome</keyword>
<evidence type="ECO:0000313" key="3">
    <source>
        <dbReference type="Proteomes" id="UP000184275"/>
    </source>
</evidence>
<proteinExistence type="predicted"/>
<feature type="transmembrane region" description="Helical" evidence="1">
    <location>
        <begin position="144"/>
        <end position="164"/>
    </location>
</feature>
<accession>A0A1M6PU25</accession>
<name>A0A1M6PU25_9BACT</name>
<evidence type="ECO:0000313" key="2">
    <source>
        <dbReference type="EMBL" id="SHK11411.1"/>
    </source>
</evidence>
<dbReference type="Proteomes" id="UP000184275">
    <property type="component" value="Unassembled WGS sequence"/>
</dbReference>
<reference evidence="3" key="1">
    <citation type="submission" date="2016-11" db="EMBL/GenBank/DDBJ databases">
        <authorList>
            <person name="Varghese N."/>
            <person name="Submissions S."/>
        </authorList>
    </citation>
    <scope>NUCLEOTIDE SEQUENCE [LARGE SCALE GENOMIC DNA]</scope>
    <source>
        <strain evidence="3">UWOS</strain>
    </source>
</reference>
<dbReference type="AlphaFoldDB" id="A0A1M6PU25"/>